<keyword evidence="5" id="KW-1185">Reference proteome</keyword>
<dbReference type="GO" id="GO:0019748">
    <property type="term" value="P:secondary metabolic process"/>
    <property type="evidence" value="ECO:0007669"/>
    <property type="project" value="TreeGrafter"/>
</dbReference>
<dbReference type="PROSITE" id="PS00061">
    <property type="entry name" value="ADH_SHORT"/>
    <property type="match status" value="1"/>
</dbReference>
<dbReference type="Proteomes" id="UP001172155">
    <property type="component" value="Unassembled WGS sequence"/>
</dbReference>
<dbReference type="InterPro" id="IPR036291">
    <property type="entry name" value="NAD(P)-bd_dom_sf"/>
</dbReference>
<dbReference type="PRINTS" id="PR00080">
    <property type="entry name" value="SDRFAMILY"/>
</dbReference>
<dbReference type="GO" id="GO:0016491">
    <property type="term" value="F:oxidoreductase activity"/>
    <property type="evidence" value="ECO:0007669"/>
    <property type="project" value="TreeGrafter"/>
</dbReference>
<dbReference type="AlphaFoldDB" id="A0AA40EUX0"/>
<dbReference type="InterPro" id="IPR051468">
    <property type="entry name" value="Fungal_SecMetab_SDRs"/>
</dbReference>
<dbReference type="PANTHER" id="PTHR43544:SF32">
    <property type="entry name" value="CHAIN DEHYDROGENASE, PUTATIVE (AFU_ORTHOLOGUE AFUA_5G01530)-RELATED"/>
    <property type="match status" value="1"/>
</dbReference>
<dbReference type="PANTHER" id="PTHR43544">
    <property type="entry name" value="SHORT-CHAIN DEHYDROGENASE/REDUCTASE"/>
    <property type="match status" value="1"/>
</dbReference>
<dbReference type="InterPro" id="IPR002347">
    <property type="entry name" value="SDR_fam"/>
</dbReference>
<proteinExistence type="inferred from homology"/>
<evidence type="ECO:0000313" key="4">
    <source>
        <dbReference type="EMBL" id="KAK0746003.1"/>
    </source>
</evidence>
<accession>A0AA40EUX0</accession>
<dbReference type="EMBL" id="JAUKUD010000004">
    <property type="protein sequence ID" value="KAK0746003.1"/>
    <property type="molecule type" value="Genomic_DNA"/>
</dbReference>
<keyword evidence="2" id="KW-0521">NADP</keyword>
<dbReference type="InterPro" id="IPR020904">
    <property type="entry name" value="Sc_DH/Rdtase_CS"/>
</dbReference>
<sequence length="248" mass="26383">MADTYTHIVLVTGANQGIGFETAKKLATEHADYHIILSGRRAQAVDDAVARLRALGLTNLEPLVLDITSDESITAAAAAVASKHGRLDALINNAAVAVADQAKSFPRDEWLRIYNANVAGTALVTDAFLPLLEKAKGVKRIVNLSSGLGGLAEKADKAQFVHRLEYGAYSVSKAALNSLTLHYAARYDDDETWKINMVCPGLCSTNLNGFMAAGEDPAMGAIVACWAATLGVEGETGTFRDRHGVKAW</sequence>
<reference evidence="4" key="1">
    <citation type="submission" date="2023-06" db="EMBL/GenBank/DDBJ databases">
        <title>Genome-scale phylogeny and comparative genomics of the fungal order Sordariales.</title>
        <authorList>
            <consortium name="Lawrence Berkeley National Laboratory"/>
            <person name="Hensen N."/>
            <person name="Bonometti L."/>
            <person name="Westerberg I."/>
            <person name="Brannstrom I.O."/>
            <person name="Guillou S."/>
            <person name="Cros-Aarteil S."/>
            <person name="Calhoun S."/>
            <person name="Haridas S."/>
            <person name="Kuo A."/>
            <person name="Mondo S."/>
            <person name="Pangilinan J."/>
            <person name="Riley R."/>
            <person name="LaButti K."/>
            <person name="Andreopoulos B."/>
            <person name="Lipzen A."/>
            <person name="Chen C."/>
            <person name="Yanf M."/>
            <person name="Daum C."/>
            <person name="Ng V."/>
            <person name="Clum A."/>
            <person name="Steindorff A."/>
            <person name="Ohm R."/>
            <person name="Martin F."/>
            <person name="Silar P."/>
            <person name="Natvig D."/>
            <person name="Lalanne C."/>
            <person name="Gautier V."/>
            <person name="Ament-velasquez S.L."/>
            <person name="Kruys A."/>
            <person name="Hutchinson M.I."/>
            <person name="Powell A.J."/>
            <person name="Barry K."/>
            <person name="Miller A.N."/>
            <person name="Grigoriev I.V."/>
            <person name="Debuchy R."/>
            <person name="Gladieux P."/>
            <person name="Thoren M.H."/>
            <person name="Johannesson H."/>
        </authorList>
    </citation>
    <scope>NUCLEOTIDE SEQUENCE</scope>
    <source>
        <strain evidence="4">SMH3187-1</strain>
    </source>
</reference>
<evidence type="ECO:0000313" key="5">
    <source>
        <dbReference type="Proteomes" id="UP001172155"/>
    </source>
</evidence>
<dbReference type="SUPFAM" id="SSF51735">
    <property type="entry name" value="NAD(P)-binding Rossmann-fold domains"/>
    <property type="match status" value="1"/>
</dbReference>
<comment type="caution">
    <text evidence="4">The sequence shown here is derived from an EMBL/GenBank/DDBJ whole genome shotgun (WGS) entry which is preliminary data.</text>
</comment>
<dbReference type="Gene3D" id="3.40.50.720">
    <property type="entry name" value="NAD(P)-binding Rossmann-like Domain"/>
    <property type="match status" value="1"/>
</dbReference>
<evidence type="ECO:0000256" key="3">
    <source>
        <dbReference type="RuleBase" id="RU000363"/>
    </source>
</evidence>
<evidence type="ECO:0000256" key="2">
    <source>
        <dbReference type="ARBA" id="ARBA00022857"/>
    </source>
</evidence>
<comment type="similarity">
    <text evidence="1 3">Belongs to the short-chain dehydrogenases/reductases (SDR) family.</text>
</comment>
<dbReference type="Pfam" id="PF00106">
    <property type="entry name" value="adh_short"/>
    <property type="match status" value="1"/>
</dbReference>
<name>A0AA40EUX0_9PEZI</name>
<organism evidence="4 5">
    <name type="scientific">Schizothecium vesticola</name>
    <dbReference type="NCBI Taxonomy" id="314040"/>
    <lineage>
        <taxon>Eukaryota</taxon>
        <taxon>Fungi</taxon>
        <taxon>Dikarya</taxon>
        <taxon>Ascomycota</taxon>
        <taxon>Pezizomycotina</taxon>
        <taxon>Sordariomycetes</taxon>
        <taxon>Sordariomycetidae</taxon>
        <taxon>Sordariales</taxon>
        <taxon>Schizotheciaceae</taxon>
        <taxon>Schizothecium</taxon>
    </lineage>
</organism>
<evidence type="ECO:0008006" key="6">
    <source>
        <dbReference type="Google" id="ProtNLM"/>
    </source>
</evidence>
<dbReference type="GO" id="GO:0005737">
    <property type="term" value="C:cytoplasm"/>
    <property type="evidence" value="ECO:0007669"/>
    <property type="project" value="TreeGrafter"/>
</dbReference>
<dbReference type="PRINTS" id="PR00081">
    <property type="entry name" value="GDHRDH"/>
</dbReference>
<protein>
    <recommendedName>
        <fullName evidence="6">NAD(P)-binding protein</fullName>
    </recommendedName>
</protein>
<gene>
    <name evidence="4" type="ORF">B0T18DRAFT_327101</name>
</gene>
<evidence type="ECO:0000256" key="1">
    <source>
        <dbReference type="ARBA" id="ARBA00006484"/>
    </source>
</evidence>